<proteinExistence type="predicted"/>
<dbReference type="InterPro" id="IPR008754">
    <property type="entry name" value="Peptidase_M43"/>
</dbReference>
<evidence type="ECO:0000313" key="5">
    <source>
        <dbReference type="Proteomes" id="UP000007519"/>
    </source>
</evidence>
<evidence type="ECO:0000259" key="2">
    <source>
        <dbReference type="Pfam" id="PF05572"/>
    </source>
</evidence>
<evidence type="ECO:0000256" key="1">
    <source>
        <dbReference type="SAM" id="SignalP"/>
    </source>
</evidence>
<evidence type="ECO:0000259" key="3">
    <source>
        <dbReference type="Pfam" id="PF18962"/>
    </source>
</evidence>
<feature type="domain" description="Secretion system C-terminal sorting" evidence="3">
    <location>
        <begin position="426"/>
        <end position="497"/>
    </location>
</feature>
<dbReference type="Pfam" id="PF18962">
    <property type="entry name" value="Por_Secre_tail"/>
    <property type="match status" value="1"/>
</dbReference>
<reference evidence="4 5" key="1">
    <citation type="journal article" date="2012" name="Stand. Genomic Sci.">
        <title>Complete genome sequencing and analysis of Saprospira grandis str. Lewin, a predatory marine bacterium.</title>
        <authorList>
            <person name="Saw J.H."/>
            <person name="Yuryev A."/>
            <person name="Kanbe M."/>
            <person name="Hou S."/>
            <person name="Young A.G."/>
            <person name="Aizawa S."/>
            <person name="Alam M."/>
        </authorList>
    </citation>
    <scope>NUCLEOTIDE SEQUENCE [LARGE SCALE GENOMIC DNA]</scope>
    <source>
        <strain evidence="4 5">Lewin</strain>
    </source>
</reference>
<feature type="chain" id="PRO_5003604076" evidence="1">
    <location>
        <begin position="21"/>
        <end position="505"/>
    </location>
</feature>
<dbReference type="RefSeq" id="WP_015692986.1">
    <property type="nucleotide sequence ID" value="NC_016940.1"/>
</dbReference>
<evidence type="ECO:0000313" key="4">
    <source>
        <dbReference type="EMBL" id="AFC25375.1"/>
    </source>
</evidence>
<dbReference type="OrthoDB" id="1041092at2"/>
<gene>
    <name evidence="4" type="ordered locus">SGRA_2647</name>
</gene>
<protein>
    <submittedName>
        <fullName evidence="4">Uncharacterized protein</fullName>
    </submittedName>
</protein>
<dbReference type="GO" id="GO:0008237">
    <property type="term" value="F:metallopeptidase activity"/>
    <property type="evidence" value="ECO:0007669"/>
    <property type="project" value="InterPro"/>
</dbReference>
<organism evidence="4 5">
    <name type="scientific">Saprospira grandis (strain Lewin)</name>
    <dbReference type="NCBI Taxonomy" id="984262"/>
    <lineage>
        <taxon>Bacteria</taxon>
        <taxon>Pseudomonadati</taxon>
        <taxon>Bacteroidota</taxon>
        <taxon>Saprospiria</taxon>
        <taxon>Saprospirales</taxon>
        <taxon>Saprospiraceae</taxon>
        <taxon>Saprospira</taxon>
    </lineage>
</organism>
<feature type="domain" description="Peptidase M43 pregnancy-associated plasma-A" evidence="2">
    <location>
        <begin position="160"/>
        <end position="286"/>
    </location>
</feature>
<dbReference type="InterPro" id="IPR024079">
    <property type="entry name" value="MetalloPept_cat_dom_sf"/>
</dbReference>
<name>H6L847_SAPGL</name>
<dbReference type="HOGENOM" id="CLU_576036_0_0_10"/>
<keyword evidence="1" id="KW-0732">Signal</keyword>
<keyword evidence="5" id="KW-1185">Reference proteome</keyword>
<dbReference type="Gene3D" id="3.40.390.10">
    <property type="entry name" value="Collagenase (Catalytic Domain)"/>
    <property type="match status" value="1"/>
</dbReference>
<dbReference type="KEGG" id="sgn:SGRA_2647"/>
<dbReference type="EMBL" id="CP002831">
    <property type="protein sequence ID" value="AFC25375.1"/>
    <property type="molecule type" value="Genomic_DNA"/>
</dbReference>
<dbReference type="SUPFAM" id="SSF55486">
    <property type="entry name" value="Metalloproteases ('zincins'), catalytic domain"/>
    <property type="match status" value="1"/>
</dbReference>
<dbReference type="eggNOG" id="COG1572">
    <property type="taxonomic scope" value="Bacteria"/>
</dbReference>
<dbReference type="Pfam" id="PF05572">
    <property type="entry name" value="Peptidase_M43"/>
    <property type="match status" value="1"/>
</dbReference>
<sequence length="505" mass="55674">MRFLYLSFLCSLLGLGQLLAQEAPCGLSLADGAAIKAQMMENRRNINLAQISRQNTTYIPLSLHLVGNEAGQGFASGSKAVEMLCKLNSDFADQNIFFYLNGPVRFIYDDVIYDDAYNNTGQVRMSSYKVPNSLNVFVSANVSRSVAGYYTPSRDFVFIQNSYANGSSTTITHELGHFFTLPHTFFGWEGVDARAQYSGSPAPILINGRLVENVDRGIGANCANAADGFCDTEADYISERFSCPVSTSLQDPTGAPLQINSDYFMSYSSDNCQNTFSQEQKNAMLADMANRNWTNFPAPSNMDSLDGSQLQGISPINNDFAQEVNGQIRLEWDASTAPNANQWVITVERIFNNIPLGQVYTGSVMNQNFAFIPSSALGSNRQFRWTVKPLQPAYTCAPSSPPFYFQTGTISSSHSLADLAQNELQIFPNPVQDAALQLRLTALANSSAQLAIYGLDGRIIWEKQNLALIAGEQDFRLAIPALAAGQYFILIRSDKQVWRQAFIKQ</sequence>
<accession>H6L847</accession>
<dbReference type="NCBIfam" id="TIGR04183">
    <property type="entry name" value="Por_Secre_tail"/>
    <property type="match status" value="1"/>
</dbReference>
<dbReference type="STRING" id="984262.SGRA_2647"/>
<feature type="signal peptide" evidence="1">
    <location>
        <begin position="1"/>
        <end position="20"/>
    </location>
</feature>
<dbReference type="InterPro" id="IPR026444">
    <property type="entry name" value="Secre_tail"/>
</dbReference>
<dbReference type="AlphaFoldDB" id="H6L847"/>
<dbReference type="Proteomes" id="UP000007519">
    <property type="component" value="Chromosome"/>
</dbReference>